<evidence type="ECO:0000313" key="2">
    <source>
        <dbReference type="Proteomes" id="UP000240325"/>
    </source>
</evidence>
<dbReference type="Proteomes" id="UP000240325">
    <property type="component" value="Segment"/>
</dbReference>
<protein>
    <submittedName>
        <fullName evidence="1">Uncharacterized protein</fullName>
    </submittedName>
</protein>
<keyword evidence="2" id="KW-1185">Reference proteome</keyword>
<sequence>MIAIEFRTDKDIYRTANTEDGMEKAYKSINNEMDNLHRNMRCGKINKLIRINFSFCPKLKFWTK</sequence>
<gene>
    <name evidence="1" type="ORF">BMW23_1040</name>
</gene>
<proteinExistence type="predicted"/>
<dbReference type="EMBL" id="MF782455">
    <property type="protein sequence ID" value="ATZ81085.1"/>
    <property type="molecule type" value="Genomic_DNA"/>
</dbReference>
<organism evidence="1">
    <name type="scientific">Bodo saltans virus</name>
    <dbReference type="NCBI Taxonomy" id="2024608"/>
    <lineage>
        <taxon>Viruses</taxon>
        <taxon>Varidnaviria</taxon>
        <taxon>Bamfordvirae</taxon>
        <taxon>Nucleocytoviricota</taxon>
        <taxon>Megaviricetes</taxon>
        <taxon>Imitervirales</taxon>
        <taxon>Mimiviridae</taxon>
        <taxon>Klosneuvirinae</taxon>
        <taxon>Theiavirus</taxon>
        <taxon>Theiavirus salishense</taxon>
    </lineage>
</organism>
<reference evidence="1" key="1">
    <citation type="journal article" date="2017" name="Elife">
        <title>The kinetoplastid-infecting Bodo saltans virus (BsV), a window into the most abundant giant viruses in the sea.</title>
        <authorList>
            <person name="Deeg C.M."/>
            <person name="Chow C.-E.T."/>
            <person name="Suttle C.A."/>
        </authorList>
    </citation>
    <scope>NUCLEOTIDE SEQUENCE</scope>
    <source>
        <strain evidence="1">NG1</strain>
    </source>
</reference>
<name>A0A2H4UW71_9VIRU</name>
<evidence type="ECO:0000313" key="1">
    <source>
        <dbReference type="EMBL" id="ATZ81085.1"/>
    </source>
</evidence>
<accession>A0A2H4UW71</accession>